<dbReference type="EMBL" id="DVHC01000058">
    <property type="protein sequence ID" value="HIR59520.1"/>
    <property type="molecule type" value="Genomic_DNA"/>
</dbReference>
<dbReference type="Proteomes" id="UP000824232">
    <property type="component" value="Unassembled WGS sequence"/>
</dbReference>
<reference evidence="1" key="1">
    <citation type="submission" date="2020-10" db="EMBL/GenBank/DDBJ databases">
        <authorList>
            <person name="Gilroy R."/>
        </authorList>
    </citation>
    <scope>NUCLEOTIDE SEQUENCE</scope>
    <source>
        <strain evidence="1">CHK184-20233</strain>
    </source>
</reference>
<protein>
    <submittedName>
        <fullName evidence="1">Uncharacterized protein</fullName>
    </submittedName>
</protein>
<gene>
    <name evidence="1" type="ORF">IAB38_05655</name>
</gene>
<name>A0A9D1DUT4_9FIRM</name>
<organism evidence="1 2">
    <name type="scientific">Candidatus Onthousia excrementipullorum</name>
    <dbReference type="NCBI Taxonomy" id="2840884"/>
    <lineage>
        <taxon>Bacteria</taxon>
        <taxon>Bacillati</taxon>
        <taxon>Bacillota</taxon>
        <taxon>Bacilli</taxon>
        <taxon>Candidatus Onthousia</taxon>
    </lineage>
</organism>
<reference evidence="1" key="2">
    <citation type="journal article" date="2021" name="PeerJ">
        <title>Extensive microbial diversity within the chicken gut microbiome revealed by metagenomics and culture.</title>
        <authorList>
            <person name="Gilroy R."/>
            <person name="Ravi A."/>
            <person name="Getino M."/>
            <person name="Pursley I."/>
            <person name="Horton D.L."/>
            <person name="Alikhan N.F."/>
            <person name="Baker D."/>
            <person name="Gharbi K."/>
            <person name="Hall N."/>
            <person name="Watson M."/>
            <person name="Adriaenssens E.M."/>
            <person name="Foster-Nyarko E."/>
            <person name="Jarju S."/>
            <person name="Secka A."/>
            <person name="Antonio M."/>
            <person name="Oren A."/>
            <person name="Chaudhuri R.R."/>
            <person name="La Ragione R."/>
            <person name="Hildebrand F."/>
            <person name="Pallen M.J."/>
        </authorList>
    </citation>
    <scope>NUCLEOTIDE SEQUENCE</scope>
    <source>
        <strain evidence="1">CHK184-20233</strain>
    </source>
</reference>
<comment type="caution">
    <text evidence="1">The sequence shown here is derived from an EMBL/GenBank/DDBJ whole genome shotgun (WGS) entry which is preliminary data.</text>
</comment>
<accession>A0A9D1DUT4</accession>
<sequence>MDVYGKSNSYAVANIDNNNYLVRKNSGEVYCDAYQLGSSSVNFLEYIDDKVIVSGWEDSKGAYMYLFDKYGKSTEIRESPYIYRYDEGVYGYKKDNCKNIVVPNQFFSSFNELNFKKIIGKVPDINLDKISVNIKYNKDEEKKYFEALINFGDIDTIHVPFKITEKREFMFYPFIYSSISKKENVLSNEDILLHYSDFIFAFVNSFLVKDMIYLMNIEEEIRCSEDNKGLSYVKKRIGDFEQ</sequence>
<proteinExistence type="predicted"/>
<evidence type="ECO:0000313" key="1">
    <source>
        <dbReference type="EMBL" id="HIR59520.1"/>
    </source>
</evidence>
<dbReference type="AlphaFoldDB" id="A0A9D1DUT4"/>
<evidence type="ECO:0000313" key="2">
    <source>
        <dbReference type="Proteomes" id="UP000824232"/>
    </source>
</evidence>